<evidence type="ECO:0000256" key="2">
    <source>
        <dbReference type="ARBA" id="ARBA00022617"/>
    </source>
</evidence>
<dbReference type="GO" id="GO:0046872">
    <property type="term" value="F:metal ion binding"/>
    <property type="evidence" value="ECO:0007669"/>
    <property type="project" value="UniProtKB-KW"/>
</dbReference>
<sequence>MPAMTSIAFRATGAGLSLGLVAAAAPTIFFPAFPVVAVGFVKTIPLLHLAAKFILAFPIVYHLLGGLRHFYFDYASRGLETTEEVDNTCKIMIVATAVTVLLLTFVG</sequence>
<dbReference type="PIRSF" id="PIRSF000178">
    <property type="entry name" value="SDH_cyt_b560"/>
    <property type="match status" value="1"/>
</dbReference>
<evidence type="ECO:0000256" key="6">
    <source>
        <dbReference type="ARBA" id="ARBA00023004"/>
    </source>
</evidence>
<evidence type="ECO:0000256" key="9">
    <source>
        <dbReference type="SAM" id="Phobius"/>
    </source>
</evidence>
<dbReference type="Pfam" id="PF01127">
    <property type="entry name" value="Sdh_cyt"/>
    <property type="match status" value="1"/>
</dbReference>
<keyword evidence="4 8" id="KW-0479">Metal-binding</keyword>
<evidence type="ECO:0000256" key="7">
    <source>
        <dbReference type="ARBA" id="ARBA00023136"/>
    </source>
</evidence>
<dbReference type="GO" id="GO:0009055">
    <property type="term" value="F:electron transfer activity"/>
    <property type="evidence" value="ECO:0007669"/>
    <property type="project" value="InterPro"/>
</dbReference>
<protein>
    <recommendedName>
        <fullName evidence="11">Succinate dehydrogenase cytochrome b556 subunit</fullName>
    </recommendedName>
</protein>
<dbReference type="SUPFAM" id="SSF81343">
    <property type="entry name" value="Fumarate reductase respiratory complex transmembrane subunits"/>
    <property type="match status" value="1"/>
</dbReference>
<name>A0A6B2LRW5_9EUKA</name>
<dbReference type="GO" id="GO:0005739">
    <property type="term" value="C:mitochondrion"/>
    <property type="evidence" value="ECO:0007669"/>
    <property type="project" value="GOC"/>
</dbReference>
<dbReference type="InterPro" id="IPR000701">
    <property type="entry name" value="SuccDH_FuR_B_TM-su"/>
</dbReference>
<dbReference type="GO" id="GO:0006121">
    <property type="term" value="P:mitochondrial electron transport, succinate to ubiquinone"/>
    <property type="evidence" value="ECO:0007669"/>
    <property type="project" value="TreeGrafter"/>
</dbReference>
<evidence type="ECO:0000256" key="5">
    <source>
        <dbReference type="ARBA" id="ARBA00022989"/>
    </source>
</evidence>
<proteinExistence type="predicted"/>
<keyword evidence="7 9" id="KW-0472">Membrane</keyword>
<accession>A0A6B2LRW5</accession>
<evidence type="ECO:0000313" key="10">
    <source>
        <dbReference type="EMBL" id="NDV39786.1"/>
    </source>
</evidence>
<keyword evidence="3 9" id="KW-0812">Transmembrane</keyword>
<evidence type="ECO:0000256" key="1">
    <source>
        <dbReference type="ARBA" id="ARBA00004141"/>
    </source>
</evidence>
<feature type="binding site" description="axial binding residue" evidence="8">
    <location>
        <position position="62"/>
    </location>
    <ligand>
        <name>heme</name>
        <dbReference type="ChEBI" id="CHEBI:30413"/>
        <note>ligand shared with second transmembrane subunit</note>
    </ligand>
    <ligandPart>
        <name>Fe</name>
        <dbReference type="ChEBI" id="CHEBI:18248"/>
    </ligandPart>
</feature>
<evidence type="ECO:0000256" key="8">
    <source>
        <dbReference type="PIRSR" id="PIRSR000178-1"/>
    </source>
</evidence>
<keyword evidence="5 9" id="KW-1133">Transmembrane helix</keyword>
<evidence type="ECO:0008006" key="11">
    <source>
        <dbReference type="Google" id="ProtNLM"/>
    </source>
</evidence>
<feature type="transmembrane region" description="Helical" evidence="9">
    <location>
        <begin position="88"/>
        <end position="106"/>
    </location>
</feature>
<dbReference type="InterPro" id="IPR014314">
    <property type="entry name" value="Succ_DH_cytb556"/>
</dbReference>
<keyword evidence="2 8" id="KW-0349">Heme</keyword>
<dbReference type="GO" id="GO:0016020">
    <property type="term" value="C:membrane"/>
    <property type="evidence" value="ECO:0007669"/>
    <property type="project" value="UniProtKB-SubCell"/>
</dbReference>
<dbReference type="GO" id="GO:0006099">
    <property type="term" value="P:tricarboxylic acid cycle"/>
    <property type="evidence" value="ECO:0007669"/>
    <property type="project" value="InterPro"/>
</dbReference>
<dbReference type="InterPro" id="IPR034804">
    <property type="entry name" value="SQR/QFR_C/D"/>
</dbReference>
<dbReference type="AlphaFoldDB" id="A0A6B2LRW5"/>
<comment type="subcellular location">
    <subcellularLocation>
        <location evidence="1">Membrane</location>
        <topology evidence="1">Multi-pass membrane protein</topology>
    </subcellularLocation>
</comment>
<dbReference type="InterPro" id="IPR018495">
    <property type="entry name" value="Succ_DH_cyt_bsu_CS"/>
</dbReference>
<dbReference type="Gene3D" id="1.20.1300.10">
    <property type="entry name" value="Fumarate reductase/succinate dehydrogenase, transmembrane subunit"/>
    <property type="match status" value="1"/>
</dbReference>
<reference evidence="10" key="1">
    <citation type="journal article" date="2020" name="J. Eukaryot. Microbiol.">
        <title>De novo Sequencing, Assembly and Annotation of the Transcriptome for the Free-Living Testate Amoeba Arcella intermedia.</title>
        <authorList>
            <person name="Ribeiro G.M."/>
            <person name="Porfirio-Sousa A.L."/>
            <person name="Maurer-Alcala X.X."/>
            <person name="Katz L.A."/>
            <person name="Lahr D.J.G."/>
        </authorList>
    </citation>
    <scope>NUCLEOTIDE SEQUENCE</scope>
</reference>
<evidence type="ECO:0000256" key="4">
    <source>
        <dbReference type="ARBA" id="ARBA00022723"/>
    </source>
</evidence>
<keyword evidence="6 8" id="KW-0408">Iron</keyword>
<evidence type="ECO:0000256" key="3">
    <source>
        <dbReference type="ARBA" id="ARBA00022692"/>
    </source>
</evidence>
<comment type="cofactor">
    <cofactor evidence="8">
        <name>heme</name>
        <dbReference type="ChEBI" id="CHEBI:30413"/>
    </cofactor>
    <text evidence="8">The heme is bound between the two transmembrane subunits.</text>
</comment>
<feature type="transmembrane region" description="Helical" evidence="9">
    <location>
        <begin position="47"/>
        <end position="67"/>
    </location>
</feature>
<dbReference type="PANTHER" id="PTHR10978:SF5">
    <property type="entry name" value="SUCCINATE DEHYDROGENASE CYTOCHROME B560 SUBUNIT, MITOCHONDRIAL"/>
    <property type="match status" value="1"/>
</dbReference>
<dbReference type="PROSITE" id="PS01001">
    <property type="entry name" value="SDH_CYT_2"/>
    <property type="match status" value="1"/>
</dbReference>
<dbReference type="EMBL" id="GIBP01010817">
    <property type="protein sequence ID" value="NDV39786.1"/>
    <property type="molecule type" value="Transcribed_RNA"/>
</dbReference>
<dbReference type="PANTHER" id="PTHR10978">
    <property type="entry name" value="SUCCINATE DEHYDROGENASE CYTOCHROME B560 SUBUNIT"/>
    <property type="match status" value="1"/>
</dbReference>
<organism evidence="10">
    <name type="scientific">Arcella intermedia</name>
    <dbReference type="NCBI Taxonomy" id="1963864"/>
    <lineage>
        <taxon>Eukaryota</taxon>
        <taxon>Amoebozoa</taxon>
        <taxon>Tubulinea</taxon>
        <taxon>Elardia</taxon>
        <taxon>Arcellinida</taxon>
        <taxon>Sphaerothecina</taxon>
        <taxon>Arcellidae</taxon>
        <taxon>Arcella</taxon>
    </lineage>
</organism>